<accession>A0A0A9F4C8</accession>
<dbReference type="AlphaFoldDB" id="A0A0A9F4C8"/>
<proteinExistence type="predicted"/>
<name>A0A0A9F4C8_ARUDO</name>
<reference evidence="1" key="1">
    <citation type="submission" date="2014-09" db="EMBL/GenBank/DDBJ databases">
        <authorList>
            <person name="Magalhaes I.L.F."/>
            <person name="Oliveira U."/>
            <person name="Santos F.R."/>
            <person name="Vidigal T.H.D.A."/>
            <person name="Brescovit A.D."/>
            <person name="Santos A.J."/>
        </authorList>
    </citation>
    <scope>NUCLEOTIDE SEQUENCE</scope>
    <source>
        <tissue evidence="1">Shoot tissue taken approximately 20 cm above the soil surface</tissue>
    </source>
</reference>
<sequence length="24" mass="2681">MSLPEVLVPLLQLVLVHKVQALQL</sequence>
<evidence type="ECO:0000313" key="1">
    <source>
        <dbReference type="EMBL" id="JAE07182.1"/>
    </source>
</evidence>
<protein>
    <submittedName>
        <fullName evidence="1">Uncharacterized protein</fullName>
    </submittedName>
</protein>
<dbReference type="EMBL" id="GBRH01190714">
    <property type="protein sequence ID" value="JAE07182.1"/>
    <property type="molecule type" value="Transcribed_RNA"/>
</dbReference>
<reference evidence="1" key="2">
    <citation type="journal article" date="2015" name="Data Brief">
        <title>Shoot transcriptome of the giant reed, Arundo donax.</title>
        <authorList>
            <person name="Barrero R.A."/>
            <person name="Guerrero F.D."/>
            <person name="Moolhuijzen P."/>
            <person name="Goolsby J.A."/>
            <person name="Tidwell J."/>
            <person name="Bellgard S.E."/>
            <person name="Bellgard M.I."/>
        </authorList>
    </citation>
    <scope>NUCLEOTIDE SEQUENCE</scope>
    <source>
        <tissue evidence="1">Shoot tissue taken approximately 20 cm above the soil surface</tissue>
    </source>
</reference>
<organism evidence="1">
    <name type="scientific">Arundo donax</name>
    <name type="common">Giant reed</name>
    <name type="synonym">Donax arundinaceus</name>
    <dbReference type="NCBI Taxonomy" id="35708"/>
    <lineage>
        <taxon>Eukaryota</taxon>
        <taxon>Viridiplantae</taxon>
        <taxon>Streptophyta</taxon>
        <taxon>Embryophyta</taxon>
        <taxon>Tracheophyta</taxon>
        <taxon>Spermatophyta</taxon>
        <taxon>Magnoliopsida</taxon>
        <taxon>Liliopsida</taxon>
        <taxon>Poales</taxon>
        <taxon>Poaceae</taxon>
        <taxon>PACMAD clade</taxon>
        <taxon>Arundinoideae</taxon>
        <taxon>Arundineae</taxon>
        <taxon>Arundo</taxon>
    </lineage>
</organism>